<evidence type="ECO:0000313" key="2">
    <source>
        <dbReference type="EMBL" id="PYZ95043.1"/>
    </source>
</evidence>
<dbReference type="Proteomes" id="UP000248214">
    <property type="component" value="Unassembled WGS sequence"/>
</dbReference>
<evidence type="ECO:0000256" key="1">
    <source>
        <dbReference type="SAM" id="Coils"/>
    </source>
</evidence>
<dbReference type="RefSeq" id="WP_110608678.1">
    <property type="nucleotide sequence ID" value="NZ_PDOD01000001.1"/>
</dbReference>
<dbReference type="AlphaFoldDB" id="A0A323TR83"/>
<feature type="coiled-coil region" evidence="1">
    <location>
        <begin position="7"/>
        <end position="34"/>
    </location>
</feature>
<proteinExistence type="predicted"/>
<organism evidence="2 3">
    <name type="scientific">Salipaludibacillus keqinensis</name>
    <dbReference type="NCBI Taxonomy" id="2045207"/>
    <lineage>
        <taxon>Bacteria</taxon>
        <taxon>Bacillati</taxon>
        <taxon>Bacillota</taxon>
        <taxon>Bacilli</taxon>
        <taxon>Bacillales</taxon>
        <taxon>Bacillaceae</taxon>
    </lineage>
</organism>
<name>A0A323TR83_9BACI</name>
<evidence type="ECO:0000313" key="3">
    <source>
        <dbReference type="Proteomes" id="UP000248214"/>
    </source>
</evidence>
<keyword evidence="1" id="KW-0175">Coiled coil</keyword>
<comment type="caution">
    <text evidence="2">The sequence shown here is derived from an EMBL/GenBank/DDBJ whole genome shotgun (WGS) entry which is preliminary data.</text>
</comment>
<keyword evidence="3" id="KW-1185">Reference proteome</keyword>
<accession>A0A323TR83</accession>
<dbReference type="EMBL" id="PDOD01000001">
    <property type="protein sequence ID" value="PYZ95043.1"/>
    <property type="molecule type" value="Genomic_DNA"/>
</dbReference>
<sequence>MNDREILELLVKKMDDLSTEMNGLKNEMGSVKGEVGGLKDEVFSMNHRLFSLESKVGSIQEQTAVNTELHSAVHDLQKNVQNHDADIKLIKKLLIQ</sequence>
<reference evidence="2 3" key="1">
    <citation type="submission" date="2017-10" db="EMBL/GenBank/DDBJ databases">
        <title>Bacillus sp. nov., a halophilic bacterium isolated from a Keqin Lake.</title>
        <authorList>
            <person name="Wang H."/>
        </authorList>
    </citation>
    <scope>NUCLEOTIDE SEQUENCE [LARGE SCALE GENOMIC DNA]</scope>
    <source>
        <strain evidence="2 3">KQ-12</strain>
    </source>
</reference>
<protein>
    <submittedName>
        <fullName evidence="2">Uncharacterized protein</fullName>
    </submittedName>
</protein>
<gene>
    <name evidence="2" type="ORF">CR194_05885</name>
</gene>
<dbReference type="Gene3D" id="1.20.5.190">
    <property type="match status" value="1"/>
</dbReference>
<dbReference type="OrthoDB" id="2440139at2"/>